<dbReference type="RefSeq" id="WP_231907848.1">
    <property type="nucleotide sequence ID" value="NZ_LRIE01000083.1"/>
</dbReference>
<evidence type="ECO:0000259" key="3">
    <source>
        <dbReference type="Pfam" id="PF00156"/>
    </source>
</evidence>
<accession>A0A163QAF0</accession>
<organism evidence="4 5">
    <name type="scientific">Oerskovia enterophila</name>
    <dbReference type="NCBI Taxonomy" id="43678"/>
    <lineage>
        <taxon>Bacteria</taxon>
        <taxon>Bacillati</taxon>
        <taxon>Actinomycetota</taxon>
        <taxon>Actinomycetes</taxon>
        <taxon>Micrococcales</taxon>
        <taxon>Cellulomonadaceae</taxon>
        <taxon>Oerskovia</taxon>
    </lineage>
</organism>
<proteinExistence type="inferred from homology"/>
<dbReference type="EMBL" id="LRIE01000083">
    <property type="protein sequence ID" value="KZM33953.1"/>
    <property type="molecule type" value="Genomic_DNA"/>
</dbReference>
<sequence length="307" mass="30990">MPSSSSVQPSPSPDDPPALPGTGRERRASATPVTPVAAAGGTCPLVAALAGAAASLTRLVVPIECPGCGARDLALCPACAGPLDGAPTRRERDAPRLDRLDGRPPLPVWACAPYAGPLRDVVVAWKDKGRVDLTRELDAAALRAGMTLAPAVRAAVGRGEARTGAGSGRDPVLVVPAPSTAAARRARGREPVLSLARALAQGLCAAGVEATPARLLTQRGHDQVGRGSRGRGERLTTVRAPRRGTVAAPSLAGAACLLVDDVLTTGATLAACERALEGLGARVLGAFVVAATPPPRQGSAAHEVHLT</sequence>
<feature type="region of interest" description="Disordered" evidence="2">
    <location>
        <begin position="1"/>
        <end position="35"/>
    </location>
</feature>
<dbReference type="InterPro" id="IPR029057">
    <property type="entry name" value="PRTase-like"/>
</dbReference>
<dbReference type="CDD" id="cd06223">
    <property type="entry name" value="PRTases_typeI"/>
    <property type="match status" value="1"/>
</dbReference>
<feature type="domain" description="Phosphoribosyltransferase" evidence="3">
    <location>
        <begin position="226"/>
        <end position="293"/>
    </location>
</feature>
<dbReference type="Pfam" id="PF00156">
    <property type="entry name" value="Pribosyltran"/>
    <property type="match status" value="1"/>
</dbReference>
<dbReference type="Proteomes" id="UP000076447">
    <property type="component" value="Unassembled WGS sequence"/>
</dbReference>
<evidence type="ECO:0000256" key="1">
    <source>
        <dbReference type="ARBA" id="ARBA00008007"/>
    </source>
</evidence>
<comment type="similarity">
    <text evidence="1">Belongs to the ComF/GntX family.</text>
</comment>
<dbReference type="PANTHER" id="PTHR47505:SF1">
    <property type="entry name" value="DNA UTILIZATION PROTEIN YHGH"/>
    <property type="match status" value="1"/>
</dbReference>
<comment type="caution">
    <text evidence="4">The sequence shown here is derived from an EMBL/GenBank/DDBJ whole genome shotgun (WGS) entry which is preliminary data.</text>
</comment>
<keyword evidence="4" id="KW-0328">Glycosyltransferase</keyword>
<name>A0A163QAF0_9CELL</name>
<evidence type="ECO:0000313" key="4">
    <source>
        <dbReference type="EMBL" id="KZM33953.1"/>
    </source>
</evidence>
<dbReference type="AlphaFoldDB" id="A0A163QAF0"/>
<dbReference type="SUPFAM" id="SSF53271">
    <property type="entry name" value="PRTase-like"/>
    <property type="match status" value="1"/>
</dbReference>
<reference evidence="4 5" key="1">
    <citation type="submission" date="2016-01" db="EMBL/GenBank/DDBJ databases">
        <title>Genome sequence of Oerskovia enterophila VJag, an agar and cellulose degrading bacterium.</title>
        <authorList>
            <person name="Poehlein A."/>
            <person name="Jag V."/>
            <person name="Bengelsdorf F."/>
            <person name="Duerre P."/>
            <person name="Daniel R."/>
        </authorList>
    </citation>
    <scope>NUCLEOTIDE SEQUENCE [LARGE SCALE GENOMIC DNA]</scope>
    <source>
        <strain evidence="4 5">VJag</strain>
    </source>
</reference>
<evidence type="ECO:0000256" key="2">
    <source>
        <dbReference type="SAM" id="MobiDB-lite"/>
    </source>
</evidence>
<dbReference type="InterPro" id="IPR051910">
    <property type="entry name" value="ComF/GntX_DNA_util-trans"/>
</dbReference>
<gene>
    <name evidence="4" type="ORF">OJAG_34370</name>
</gene>
<dbReference type="InterPro" id="IPR000836">
    <property type="entry name" value="PRTase_dom"/>
</dbReference>
<dbReference type="STRING" id="43678.OJAG_34370"/>
<dbReference type="PANTHER" id="PTHR47505">
    <property type="entry name" value="DNA UTILIZATION PROTEIN YHGH"/>
    <property type="match status" value="1"/>
</dbReference>
<dbReference type="GO" id="GO:0016757">
    <property type="term" value="F:glycosyltransferase activity"/>
    <property type="evidence" value="ECO:0007669"/>
    <property type="project" value="UniProtKB-KW"/>
</dbReference>
<dbReference type="PATRIC" id="fig|43678.3.peg.3600"/>
<dbReference type="Gene3D" id="3.40.50.2020">
    <property type="match status" value="1"/>
</dbReference>
<keyword evidence="4" id="KW-0808">Transferase</keyword>
<protein>
    <submittedName>
        <fullName evidence="4">Adenine phosphoribosyltransferase</fullName>
    </submittedName>
</protein>
<evidence type="ECO:0000313" key="5">
    <source>
        <dbReference type="Proteomes" id="UP000076447"/>
    </source>
</evidence>
<feature type="compositionally biased region" description="Pro residues" evidence="2">
    <location>
        <begin position="10"/>
        <end position="19"/>
    </location>
</feature>